<protein>
    <recommendedName>
        <fullName evidence="1">KIB1-4 beta-propeller domain-containing protein</fullName>
    </recommendedName>
</protein>
<dbReference type="Pfam" id="PF03478">
    <property type="entry name" value="Beta-prop_KIB1-4"/>
    <property type="match status" value="1"/>
</dbReference>
<evidence type="ECO:0000313" key="3">
    <source>
        <dbReference type="Proteomes" id="UP000324897"/>
    </source>
</evidence>
<dbReference type="EMBL" id="RWGY01000007">
    <property type="protein sequence ID" value="TVU38302.1"/>
    <property type="molecule type" value="Genomic_DNA"/>
</dbReference>
<comment type="caution">
    <text evidence="2">The sequence shown here is derived from an EMBL/GenBank/DDBJ whole genome shotgun (WGS) entry which is preliminary data.</text>
</comment>
<sequence>MGLDKDTKRDWANLPEGPAGSIAERILSDDVADYVRFRATCAAWRACTVEPSAHSVLDRQFHPRRWIMLPSTLNAARRLFLNVFTGERVRVRLPDPHHCYVLGHTAEGLVLLCRKDTYIVQLLNPLTERLADLPSATTLLEERPNLDFIIPLAGHLSNDDSLSFEWSLDEELEEFSLRGAGFADDSTIALLFGFSDVAFAKPGDKSWTTQPDISPPVLSAFPFAGRFYCVTEKDIFVVETTANQQPQLVEVASYKLDVPVERFLKIYHNADMLVSFSHLFSDHNGSFEDKYRVYGANLETGELIRMKGLDGHAMFICPYNTCSIWVLALVSPMIKADTIYVCWGYKSSGRPIVEAFHTLDGSVERPNLDAGDILLTIYHVMSVLLN</sequence>
<feature type="domain" description="KIB1-4 beta-propeller" evidence="1">
    <location>
        <begin position="87"/>
        <end position="342"/>
    </location>
</feature>
<reference evidence="2 3" key="1">
    <citation type="journal article" date="2019" name="Sci. Rep.">
        <title>A high-quality genome of Eragrostis curvula grass provides insights into Poaceae evolution and supports new strategies to enhance forage quality.</title>
        <authorList>
            <person name="Carballo J."/>
            <person name="Santos B.A.C.M."/>
            <person name="Zappacosta D."/>
            <person name="Garbus I."/>
            <person name="Selva J.P."/>
            <person name="Gallo C.A."/>
            <person name="Diaz A."/>
            <person name="Albertini E."/>
            <person name="Caccamo M."/>
            <person name="Echenique V."/>
        </authorList>
    </citation>
    <scope>NUCLEOTIDE SEQUENCE [LARGE SCALE GENOMIC DNA]</scope>
    <source>
        <strain evidence="3">cv. Victoria</strain>
        <tissue evidence="2">Leaf</tissue>
    </source>
</reference>
<keyword evidence="3" id="KW-1185">Reference proteome</keyword>
<dbReference type="InterPro" id="IPR005174">
    <property type="entry name" value="KIB1-4_b-propeller"/>
</dbReference>
<proteinExistence type="predicted"/>
<dbReference type="PANTHER" id="PTHR33165">
    <property type="entry name" value="F-BOX DOMAIN CONTAINING PROTEIN-LIKE-RELATED"/>
    <property type="match status" value="1"/>
</dbReference>
<organism evidence="2 3">
    <name type="scientific">Eragrostis curvula</name>
    <name type="common">weeping love grass</name>
    <dbReference type="NCBI Taxonomy" id="38414"/>
    <lineage>
        <taxon>Eukaryota</taxon>
        <taxon>Viridiplantae</taxon>
        <taxon>Streptophyta</taxon>
        <taxon>Embryophyta</taxon>
        <taxon>Tracheophyta</taxon>
        <taxon>Spermatophyta</taxon>
        <taxon>Magnoliopsida</taxon>
        <taxon>Liliopsida</taxon>
        <taxon>Poales</taxon>
        <taxon>Poaceae</taxon>
        <taxon>PACMAD clade</taxon>
        <taxon>Chloridoideae</taxon>
        <taxon>Eragrostideae</taxon>
        <taxon>Eragrostidinae</taxon>
        <taxon>Eragrostis</taxon>
    </lineage>
</organism>
<evidence type="ECO:0000313" key="2">
    <source>
        <dbReference type="EMBL" id="TVU38302.1"/>
    </source>
</evidence>
<gene>
    <name evidence="2" type="ORF">EJB05_11664</name>
</gene>
<feature type="non-terminal residue" evidence="2">
    <location>
        <position position="1"/>
    </location>
</feature>
<dbReference type="OrthoDB" id="619048at2759"/>
<dbReference type="Proteomes" id="UP000324897">
    <property type="component" value="Chromosome 4"/>
</dbReference>
<evidence type="ECO:0000259" key="1">
    <source>
        <dbReference type="Pfam" id="PF03478"/>
    </source>
</evidence>
<accession>A0A5J9VPL0</accession>
<name>A0A5J9VPL0_9POAL</name>
<dbReference type="Gramene" id="TVU38302">
    <property type="protein sequence ID" value="TVU38302"/>
    <property type="gene ID" value="EJB05_11664"/>
</dbReference>
<dbReference type="AlphaFoldDB" id="A0A5J9VPL0"/>